<reference evidence="1" key="1">
    <citation type="submission" date="2022-10" db="EMBL/GenBank/DDBJ databases">
        <title>Genome Sequence of Xylaria curta.</title>
        <authorList>
            <person name="Buettner E."/>
        </authorList>
    </citation>
    <scope>NUCLEOTIDE SEQUENCE</scope>
    <source>
        <strain evidence="1">Babe10</strain>
    </source>
</reference>
<name>A0ACC1MIN3_9PEZI</name>
<gene>
    <name evidence="1" type="ORF">NUW58_g10600</name>
</gene>
<dbReference type="Proteomes" id="UP001143856">
    <property type="component" value="Unassembled WGS sequence"/>
</dbReference>
<protein>
    <submittedName>
        <fullName evidence="1">Uncharacterized protein</fullName>
    </submittedName>
</protein>
<evidence type="ECO:0000313" key="1">
    <source>
        <dbReference type="EMBL" id="KAJ2966704.1"/>
    </source>
</evidence>
<evidence type="ECO:0000313" key="2">
    <source>
        <dbReference type="Proteomes" id="UP001143856"/>
    </source>
</evidence>
<dbReference type="EMBL" id="JAPDGR010004991">
    <property type="protein sequence ID" value="KAJ2966704.1"/>
    <property type="molecule type" value="Genomic_DNA"/>
</dbReference>
<sequence>MASPAWSTLSALPRLDTSSVPSPPDSSQQHRDTREIRSAKEARQLPHKPSGSFLSSTANTLPVARTDDGASTPDLFRSVADALGVDTNELPQPFYGVPWARDEDDEDDYHDDDLDHGRDYNEKEEKDGGGDMHGGVHETSSTFIRQPAVIPTHHDRNNSTTSLSPFSQSYHTMAYGREPIATEPSRSIHDLPIRSSSELHSHPPRPIHSLVEPAWKSVITKDTVVGRDSRAVPAGPDERNGNKLNERESMTPLSPLPPSGRLRLSSVVSPLEPSSPESSVKSPRFQGPVYSSPPAIPHKASRRLRNDVEQTLASESGVSRAVVVRPKAGLFEGRLVALLTLSDSGPRGSDRSNHDDSEIKLQNAYYTRNLPSIRRAVESQLSLECVPSVWIALEKMPLDGEGQALDNMGKATL</sequence>
<organism evidence="1 2">
    <name type="scientific">Xylaria curta</name>
    <dbReference type="NCBI Taxonomy" id="42375"/>
    <lineage>
        <taxon>Eukaryota</taxon>
        <taxon>Fungi</taxon>
        <taxon>Dikarya</taxon>
        <taxon>Ascomycota</taxon>
        <taxon>Pezizomycotina</taxon>
        <taxon>Sordariomycetes</taxon>
        <taxon>Xylariomycetidae</taxon>
        <taxon>Xylariales</taxon>
        <taxon>Xylariaceae</taxon>
        <taxon>Xylaria</taxon>
    </lineage>
</organism>
<comment type="caution">
    <text evidence="1">The sequence shown here is derived from an EMBL/GenBank/DDBJ whole genome shotgun (WGS) entry which is preliminary data.</text>
</comment>
<proteinExistence type="predicted"/>
<accession>A0ACC1MIN3</accession>
<keyword evidence="2" id="KW-1185">Reference proteome</keyword>